<feature type="site" description="Increases basicity of active site His" evidence="4">
    <location>
        <position position="137"/>
    </location>
</feature>
<gene>
    <name evidence="7" type="ORF">EOD42_18375</name>
</gene>
<dbReference type="Gene3D" id="2.160.10.10">
    <property type="entry name" value="Hexapeptide repeat proteins"/>
    <property type="match status" value="1"/>
</dbReference>
<dbReference type="CDD" id="cd03360">
    <property type="entry name" value="LbH_AT_putative"/>
    <property type="match status" value="1"/>
</dbReference>
<dbReference type="NCBIfam" id="TIGR03570">
    <property type="entry name" value="NeuD_NnaD"/>
    <property type="match status" value="1"/>
</dbReference>
<dbReference type="GO" id="GO:0016740">
    <property type="term" value="F:transferase activity"/>
    <property type="evidence" value="ECO:0007669"/>
    <property type="project" value="UniProtKB-KW"/>
</dbReference>
<dbReference type="PANTHER" id="PTHR43300">
    <property type="entry name" value="ACETYLTRANSFERASE"/>
    <property type="match status" value="1"/>
</dbReference>
<evidence type="ECO:0000313" key="8">
    <source>
        <dbReference type="Proteomes" id="UP000282957"/>
    </source>
</evidence>
<dbReference type="InterPro" id="IPR020019">
    <property type="entry name" value="AcTrfase_PglD-like"/>
</dbReference>
<comment type="similarity">
    <text evidence="1">Belongs to the transferase hexapeptide repeat family.</text>
</comment>
<name>A0A437M3R2_9PROT</name>
<proteinExistence type="inferred from homology"/>
<dbReference type="Pfam" id="PF17836">
    <property type="entry name" value="PglD_N"/>
    <property type="match status" value="1"/>
</dbReference>
<dbReference type="Proteomes" id="UP000282957">
    <property type="component" value="Unassembled WGS sequence"/>
</dbReference>
<feature type="active site" description="Proton acceptor" evidence="4">
    <location>
        <position position="136"/>
    </location>
</feature>
<accession>A0A437M3R2</accession>
<evidence type="ECO:0000256" key="5">
    <source>
        <dbReference type="PIRSR" id="PIRSR620019-2"/>
    </source>
</evidence>
<dbReference type="InterPro" id="IPR011004">
    <property type="entry name" value="Trimer_LpxA-like_sf"/>
</dbReference>
<evidence type="ECO:0000256" key="4">
    <source>
        <dbReference type="PIRSR" id="PIRSR620019-1"/>
    </source>
</evidence>
<evidence type="ECO:0000313" key="7">
    <source>
        <dbReference type="EMBL" id="RVT92183.1"/>
    </source>
</evidence>
<feature type="binding site" evidence="5">
    <location>
        <position position="145"/>
    </location>
    <ligand>
        <name>acetyl-CoA</name>
        <dbReference type="ChEBI" id="CHEBI:57288"/>
    </ligand>
</feature>
<keyword evidence="8" id="KW-1185">Reference proteome</keyword>
<sequence length="208" mass="20150">MTRLVLIGAGGHAKVLIELWRALGTLELVGCLSDAEGPAGVLGVPVLGGTELLEVLRNEGVAHACVAVGDNGTRERLGAQATALGFALPAAIHPAALVSPSARIGAGAQVLARALVAADARVEGLALLNHGAILDHDAVLGAAAHAAPGSSLAGGVRVGARALIGVGAQVKPGVSIGADAVVGVGAAVIADVPPGATVTGVPAQERSF</sequence>
<evidence type="ECO:0000256" key="3">
    <source>
        <dbReference type="ARBA" id="ARBA00022737"/>
    </source>
</evidence>
<dbReference type="AlphaFoldDB" id="A0A437M3R2"/>
<dbReference type="EMBL" id="SACL01000007">
    <property type="protein sequence ID" value="RVT92183.1"/>
    <property type="molecule type" value="Genomic_DNA"/>
</dbReference>
<protein>
    <submittedName>
        <fullName evidence="7">Hexapeptide transferase</fullName>
    </submittedName>
</protein>
<evidence type="ECO:0000256" key="2">
    <source>
        <dbReference type="ARBA" id="ARBA00022679"/>
    </source>
</evidence>
<dbReference type="InterPro" id="IPR018357">
    <property type="entry name" value="Hexapep_transf_CS"/>
</dbReference>
<keyword evidence="3" id="KW-0677">Repeat</keyword>
<feature type="binding site" evidence="5">
    <location>
        <position position="69"/>
    </location>
    <ligand>
        <name>substrate</name>
    </ligand>
</feature>
<feature type="domain" description="PglD N-terminal" evidence="6">
    <location>
        <begin position="3"/>
        <end position="77"/>
    </location>
</feature>
<keyword evidence="2 7" id="KW-0808">Transferase</keyword>
<comment type="caution">
    <text evidence="7">The sequence shown here is derived from an EMBL/GenBank/DDBJ whole genome shotgun (WGS) entry which is preliminary data.</text>
</comment>
<evidence type="ECO:0000256" key="1">
    <source>
        <dbReference type="ARBA" id="ARBA00007274"/>
    </source>
</evidence>
<dbReference type="SUPFAM" id="SSF51161">
    <property type="entry name" value="Trimeric LpxA-like enzymes"/>
    <property type="match status" value="1"/>
</dbReference>
<dbReference type="PANTHER" id="PTHR43300:SF7">
    <property type="entry name" value="UDP-N-ACETYLBACILLOSAMINE N-ACETYLTRANSFERASE"/>
    <property type="match status" value="1"/>
</dbReference>
<dbReference type="PROSITE" id="PS00101">
    <property type="entry name" value="HEXAPEP_TRANSFERASES"/>
    <property type="match status" value="1"/>
</dbReference>
<dbReference type="Gene3D" id="3.40.50.20">
    <property type="match status" value="1"/>
</dbReference>
<dbReference type="InterPro" id="IPR041561">
    <property type="entry name" value="PglD_N"/>
</dbReference>
<reference evidence="7 8" key="1">
    <citation type="submission" date="2019-01" db="EMBL/GenBank/DDBJ databases">
        <authorList>
            <person name="Chen W.-M."/>
        </authorList>
    </citation>
    <scope>NUCLEOTIDE SEQUENCE [LARGE SCALE GENOMIC DNA]</scope>
    <source>
        <strain evidence="7 8">CCP-6</strain>
    </source>
</reference>
<evidence type="ECO:0000259" key="6">
    <source>
        <dbReference type="Pfam" id="PF17836"/>
    </source>
</evidence>
<dbReference type="InterPro" id="IPR050179">
    <property type="entry name" value="Trans_hexapeptide_repeat"/>
</dbReference>
<dbReference type="OrthoDB" id="9815592at2"/>
<organism evidence="7 8">
    <name type="scientific">Rhodovarius crocodyli</name>
    <dbReference type="NCBI Taxonomy" id="1979269"/>
    <lineage>
        <taxon>Bacteria</taxon>
        <taxon>Pseudomonadati</taxon>
        <taxon>Pseudomonadota</taxon>
        <taxon>Alphaproteobacteria</taxon>
        <taxon>Acetobacterales</taxon>
        <taxon>Roseomonadaceae</taxon>
        <taxon>Rhodovarius</taxon>
    </lineage>
</organism>